<evidence type="ECO:0000313" key="2">
    <source>
        <dbReference type="Proteomes" id="UP000002640"/>
    </source>
</evidence>
<sequence>MYKELSISNSIPEKRLRSAVKTGNLSLTKADLAGSGATLHLHPESYDKVMRAKKAGKGSRVKITKHEIEYPMEVKSGSGMHGASIWRKVWNGIKSAWR</sequence>
<organism evidence="1 2">
    <name type="scientific">Phytophthora sojae (strain P6497)</name>
    <name type="common">Soybean stem and root rot agent</name>
    <name type="synonym">Phytophthora megasperma f. sp. glycines</name>
    <dbReference type="NCBI Taxonomy" id="1094619"/>
    <lineage>
        <taxon>Eukaryota</taxon>
        <taxon>Sar</taxon>
        <taxon>Stramenopiles</taxon>
        <taxon>Oomycota</taxon>
        <taxon>Peronosporomycetes</taxon>
        <taxon>Peronosporales</taxon>
        <taxon>Peronosporaceae</taxon>
        <taxon>Phytophthora</taxon>
    </lineage>
</organism>
<dbReference type="RefSeq" id="XP_009528829.1">
    <property type="nucleotide sequence ID" value="XM_009530534.1"/>
</dbReference>
<dbReference type="GeneID" id="20653409"/>
<evidence type="ECO:0000313" key="1">
    <source>
        <dbReference type="EMBL" id="EGZ15080.1"/>
    </source>
</evidence>
<accession>G4ZNQ7</accession>
<dbReference type="KEGG" id="psoj:PHYSODRAFT_465778"/>
<keyword evidence="2" id="KW-1185">Reference proteome</keyword>
<protein>
    <submittedName>
        <fullName evidence="1">Uncharacterized protein</fullName>
    </submittedName>
</protein>
<dbReference type="InParanoid" id="G4ZNQ7"/>
<dbReference type="Proteomes" id="UP000002640">
    <property type="component" value="Unassembled WGS sequence"/>
</dbReference>
<reference evidence="1 2" key="1">
    <citation type="journal article" date="2006" name="Science">
        <title>Phytophthora genome sequences uncover evolutionary origins and mechanisms of pathogenesis.</title>
        <authorList>
            <person name="Tyler B.M."/>
            <person name="Tripathy S."/>
            <person name="Zhang X."/>
            <person name="Dehal P."/>
            <person name="Jiang R.H."/>
            <person name="Aerts A."/>
            <person name="Arredondo F.D."/>
            <person name="Baxter L."/>
            <person name="Bensasson D."/>
            <person name="Beynon J.L."/>
            <person name="Chapman J."/>
            <person name="Damasceno C.M."/>
            <person name="Dorrance A.E."/>
            <person name="Dou D."/>
            <person name="Dickerman A.W."/>
            <person name="Dubchak I.L."/>
            <person name="Garbelotto M."/>
            <person name="Gijzen M."/>
            <person name="Gordon S.G."/>
            <person name="Govers F."/>
            <person name="Grunwald N.J."/>
            <person name="Huang W."/>
            <person name="Ivors K.L."/>
            <person name="Jones R.W."/>
            <person name="Kamoun S."/>
            <person name="Krampis K."/>
            <person name="Lamour K.H."/>
            <person name="Lee M.K."/>
            <person name="McDonald W.H."/>
            <person name="Medina M."/>
            <person name="Meijer H.J."/>
            <person name="Nordberg E.K."/>
            <person name="Maclean D.J."/>
            <person name="Ospina-Giraldo M.D."/>
            <person name="Morris P.F."/>
            <person name="Phuntumart V."/>
            <person name="Putnam N.H."/>
            <person name="Rash S."/>
            <person name="Rose J.K."/>
            <person name="Sakihama Y."/>
            <person name="Salamov A.A."/>
            <person name="Savidor A."/>
            <person name="Scheuring C.F."/>
            <person name="Smith B.M."/>
            <person name="Sobral B.W."/>
            <person name="Terry A."/>
            <person name="Torto-Alalibo T.A."/>
            <person name="Win J."/>
            <person name="Xu Z."/>
            <person name="Zhang H."/>
            <person name="Grigoriev I.V."/>
            <person name="Rokhsar D.S."/>
            <person name="Boore J.L."/>
        </authorList>
    </citation>
    <scope>NUCLEOTIDE SEQUENCE [LARGE SCALE GENOMIC DNA]</scope>
    <source>
        <strain evidence="1 2">P6497</strain>
    </source>
</reference>
<name>G4ZNQ7_PHYSP</name>
<proteinExistence type="predicted"/>
<feature type="non-terminal residue" evidence="1">
    <location>
        <position position="98"/>
    </location>
</feature>
<dbReference type="EMBL" id="JH159155">
    <property type="protein sequence ID" value="EGZ15080.1"/>
    <property type="molecule type" value="Genomic_DNA"/>
</dbReference>
<dbReference type="AlphaFoldDB" id="G4ZNQ7"/>
<gene>
    <name evidence="1" type="ORF">PHYSODRAFT_465778</name>
</gene>